<gene>
    <name evidence="2" type="ORF">FE633_29510</name>
</gene>
<keyword evidence="3" id="KW-1185">Reference proteome</keyword>
<feature type="region of interest" description="Disordered" evidence="1">
    <location>
        <begin position="1"/>
        <end position="24"/>
    </location>
</feature>
<dbReference type="AlphaFoldDB" id="A0A5R9FKP6"/>
<reference evidence="2 3" key="1">
    <citation type="submission" date="2019-05" db="EMBL/GenBank/DDBJ databases">
        <title>Streptomyces sp. NEAU-C151, a novel actinomycete isolated from soil.</title>
        <authorList>
            <person name="Han L."/>
            <person name="Jiang H."/>
        </authorList>
    </citation>
    <scope>NUCLEOTIDE SEQUENCE [LARGE SCALE GENOMIC DNA]</scope>
    <source>
        <strain evidence="2 3">NEAU-C151</strain>
    </source>
</reference>
<evidence type="ECO:0000313" key="3">
    <source>
        <dbReference type="Proteomes" id="UP000305906"/>
    </source>
</evidence>
<feature type="compositionally biased region" description="Polar residues" evidence="1">
    <location>
        <begin position="1"/>
        <end position="11"/>
    </location>
</feature>
<dbReference type="InterPro" id="IPR044925">
    <property type="entry name" value="His-Me_finger_sf"/>
</dbReference>
<dbReference type="SUPFAM" id="SSF54060">
    <property type="entry name" value="His-Me finger endonucleases"/>
    <property type="match status" value="1"/>
</dbReference>
<evidence type="ECO:0000313" key="2">
    <source>
        <dbReference type="EMBL" id="TLS42630.1"/>
    </source>
</evidence>
<dbReference type="InterPro" id="IPR004211">
    <property type="entry name" value="Endonuclease_7"/>
</dbReference>
<dbReference type="InterPro" id="IPR038563">
    <property type="entry name" value="Endonuclease_7_sf"/>
</dbReference>
<comment type="caution">
    <text evidence="2">The sequence shown here is derived from an EMBL/GenBank/DDBJ whole genome shotgun (WGS) entry which is preliminary data.</text>
</comment>
<accession>A0A5R9FKP6</accession>
<dbReference type="EMBL" id="VBZC01000038">
    <property type="protein sequence ID" value="TLS42630.1"/>
    <property type="molecule type" value="Genomic_DNA"/>
</dbReference>
<sequence>MTWTRRASSGTPDAHPHQPCDQQPQRGRVCRRCRQLQRRMWRYGLTIARFNAVLRVQNFAIALCGDNEEEDDFGIPHTKASNWHIDHDHTCCGPGSSCGNCVRGLLCRQCNMEYLPAYERLPAHMRDSALFNTYLTDPPAQRPEAEVIKGRDNMYLPTSHAFLMDRKFADALEAAAG</sequence>
<dbReference type="Pfam" id="PF02945">
    <property type="entry name" value="Endonuclease_7"/>
    <property type="match status" value="1"/>
</dbReference>
<evidence type="ECO:0000256" key="1">
    <source>
        <dbReference type="SAM" id="MobiDB-lite"/>
    </source>
</evidence>
<dbReference type="Gene3D" id="3.40.1800.10">
    <property type="entry name" value="His-Me finger endonucleases"/>
    <property type="match status" value="1"/>
</dbReference>
<organism evidence="2 3">
    <name type="scientific">Streptomyces montanus</name>
    <dbReference type="NCBI Taxonomy" id="2580423"/>
    <lineage>
        <taxon>Bacteria</taxon>
        <taxon>Bacillati</taxon>
        <taxon>Actinomycetota</taxon>
        <taxon>Actinomycetes</taxon>
        <taxon>Kitasatosporales</taxon>
        <taxon>Streptomycetaceae</taxon>
        <taxon>Streptomyces</taxon>
    </lineage>
</organism>
<name>A0A5R9FKP6_9ACTN</name>
<protein>
    <submittedName>
        <fullName evidence="2">Uncharacterized protein</fullName>
    </submittedName>
</protein>
<proteinExistence type="predicted"/>
<dbReference type="Proteomes" id="UP000305906">
    <property type="component" value="Unassembled WGS sequence"/>
</dbReference>